<evidence type="ECO:0000259" key="2">
    <source>
        <dbReference type="Pfam" id="PF13086"/>
    </source>
</evidence>
<dbReference type="InterPro" id="IPR045529">
    <property type="entry name" value="DUF6469"/>
</dbReference>
<name>A0AAV7E0K4_ARIFI</name>
<feature type="domain" description="DNA2/NAM7 helicase helicase" evidence="2">
    <location>
        <begin position="260"/>
        <end position="536"/>
    </location>
</feature>
<dbReference type="Pfam" id="PF20073">
    <property type="entry name" value="DUF6469"/>
    <property type="match status" value="1"/>
</dbReference>
<dbReference type="Gene3D" id="3.40.50.300">
    <property type="entry name" value="P-loop containing nucleotide triphosphate hydrolases"/>
    <property type="match status" value="1"/>
</dbReference>
<evidence type="ECO:0000256" key="1">
    <source>
        <dbReference type="SAM" id="MobiDB-lite"/>
    </source>
</evidence>
<comment type="caution">
    <text evidence="4">The sequence shown here is derived from an EMBL/GenBank/DDBJ whole genome shotgun (WGS) entry which is preliminary data.</text>
</comment>
<dbReference type="EMBL" id="JAINDJ010000007">
    <property type="protein sequence ID" value="KAG9442410.1"/>
    <property type="molecule type" value="Genomic_DNA"/>
</dbReference>
<dbReference type="InterPro" id="IPR045055">
    <property type="entry name" value="DNA2/NAM7-like"/>
</dbReference>
<dbReference type="GO" id="GO:0004386">
    <property type="term" value="F:helicase activity"/>
    <property type="evidence" value="ECO:0007669"/>
    <property type="project" value="InterPro"/>
</dbReference>
<dbReference type="Pfam" id="PF13086">
    <property type="entry name" value="AAA_11"/>
    <property type="match status" value="1"/>
</dbReference>
<protein>
    <recommendedName>
        <fullName evidence="6">RNA helicase</fullName>
    </recommendedName>
</protein>
<proteinExistence type="predicted"/>
<accession>A0AAV7E0K4</accession>
<dbReference type="PANTHER" id="PTHR10887">
    <property type="entry name" value="DNA2/NAM7 HELICASE FAMILY"/>
    <property type="match status" value="1"/>
</dbReference>
<dbReference type="SUPFAM" id="SSF52540">
    <property type="entry name" value="P-loop containing nucleoside triphosphate hydrolases"/>
    <property type="match status" value="1"/>
</dbReference>
<dbReference type="PANTHER" id="PTHR10887:SF522">
    <property type="entry name" value="P-LOOP CONTAINING NUCLEOSIDE TRIPHOSPHATE HYDROLASES SUPERFAMILY PROTEIN"/>
    <property type="match status" value="1"/>
</dbReference>
<dbReference type="InterPro" id="IPR027417">
    <property type="entry name" value="P-loop_NTPase"/>
</dbReference>
<evidence type="ECO:0000313" key="5">
    <source>
        <dbReference type="Proteomes" id="UP000825729"/>
    </source>
</evidence>
<organism evidence="4 5">
    <name type="scientific">Aristolochia fimbriata</name>
    <name type="common">White veined hardy Dutchman's pipe vine</name>
    <dbReference type="NCBI Taxonomy" id="158543"/>
    <lineage>
        <taxon>Eukaryota</taxon>
        <taxon>Viridiplantae</taxon>
        <taxon>Streptophyta</taxon>
        <taxon>Embryophyta</taxon>
        <taxon>Tracheophyta</taxon>
        <taxon>Spermatophyta</taxon>
        <taxon>Magnoliopsida</taxon>
        <taxon>Magnoliidae</taxon>
        <taxon>Piperales</taxon>
        <taxon>Aristolochiaceae</taxon>
        <taxon>Aristolochia</taxon>
    </lineage>
</organism>
<dbReference type="Proteomes" id="UP000825729">
    <property type="component" value="Unassembled WGS sequence"/>
</dbReference>
<evidence type="ECO:0008006" key="6">
    <source>
        <dbReference type="Google" id="ProtNLM"/>
    </source>
</evidence>
<evidence type="ECO:0000259" key="3">
    <source>
        <dbReference type="Pfam" id="PF20073"/>
    </source>
</evidence>
<feature type="region of interest" description="Disordered" evidence="1">
    <location>
        <begin position="18"/>
        <end position="39"/>
    </location>
</feature>
<keyword evidence="5" id="KW-1185">Reference proteome</keyword>
<feature type="domain" description="DUF6469" evidence="3">
    <location>
        <begin position="124"/>
        <end position="221"/>
    </location>
</feature>
<dbReference type="InterPro" id="IPR041677">
    <property type="entry name" value="DNA2/NAM7_AAA_11"/>
</dbReference>
<sequence length="628" mass="71764">MNPPPAIPSGSFSCPFVAPHSPLNPMDNAEESSSNPDEAELFREELLDSVFSWSLNDILNKNPYKAPPSFPSRESFVEFFRSSLMEETRLGLRSSLQNISRLDSGSKLLSIKINHSAAMAYRICLRPQNRLRYRPGEGDILALCTVRPRCLSDLEQNRSSFTLALVMNSQDEEAFFSLDSVLIKAAKPIGVGEGRPLSLRFAVCLFNVTKTSRIWTSFRMCSLVIYRNIAQDSPSRGSCTISTVDGVDDVYPSTQLNEFQKKEQSCDHKHRLQLVLGSPGTEKTTEFVTTLLCDLFEKKCRTVISAPTNMEVLQISSSLFQFIKTSRKTDSLSVGDVVIYGTRARQKIEEEGDDVLREICLEDRVKKLEKCSWWNRLLKIMSSFLRHAAYYYNLYRKNVVRLKKKETRFKEFALKEFTIILKELQNQAKILCLHLPSTFISEETKEQMVAAVGLLESFLHLLRSDREDDDDDKELKKFFNCSKTEVGRYRTSMGTARLKCLEILEQISVPIIPKRTPLADFCLENATIVLCTCANSFKLRSLMEMGHLEAVQTKECQRSAMVLASKVLGKRVSSGCEKEEILTRMYPFLSFCNEMIRNGDQYSISDIEEMAIAYEEKRERTVRKTRRR</sequence>
<dbReference type="AlphaFoldDB" id="A0AAV7E0K4"/>
<evidence type="ECO:0000313" key="4">
    <source>
        <dbReference type="EMBL" id="KAG9442410.1"/>
    </source>
</evidence>
<reference evidence="4 5" key="1">
    <citation type="submission" date="2021-07" db="EMBL/GenBank/DDBJ databases">
        <title>The Aristolochia fimbriata genome: insights into angiosperm evolution, floral development and chemical biosynthesis.</title>
        <authorList>
            <person name="Jiao Y."/>
        </authorList>
    </citation>
    <scope>NUCLEOTIDE SEQUENCE [LARGE SCALE GENOMIC DNA]</scope>
    <source>
        <strain evidence="4">IBCAS-2021</strain>
        <tissue evidence="4">Leaf</tissue>
    </source>
</reference>
<gene>
    <name evidence="4" type="ORF">H6P81_018264</name>
</gene>